<dbReference type="EMBL" id="JAPDDP010000034">
    <property type="protein sequence ID" value="MDA0182364.1"/>
    <property type="molecule type" value="Genomic_DNA"/>
</dbReference>
<evidence type="ECO:0000256" key="2">
    <source>
        <dbReference type="SAM" id="SignalP"/>
    </source>
</evidence>
<feature type="signal peptide" evidence="2">
    <location>
        <begin position="1"/>
        <end position="20"/>
    </location>
</feature>
<protein>
    <recommendedName>
        <fullName evidence="5">Exo-alpha-sialidase</fullName>
    </recommendedName>
</protein>
<dbReference type="Proteomes" id="UP001147653">
    <property type="component" value="Unassembled WGS sequence"/>
</dbReference>
<accession>A0A9X3NC51</accession>
<keyword evidence="4" id="KW-1185">Reference proteome</keyword>
<gene>
    <name evidence="3" type="ORF">OJ997_18800</name>
</gene>
<organism evidence="3 4">
    <name type="scientific">Solirubrobacter phytolaccae</name>
    <dbReference type="NCBI Taxonomy" id="1404360"/>
    <lineage>
        <taxon>Bacteria</taxon>
        <taxon>Bacillati</taxon>
        <taxon>Actinomycetota</taxon>
        <taxon>Thermoleophilia</taxon>
        <taxon>Solirubrobacterales</taxon>
        <taxon>Solirubrobacteraceae</taxon>
        <taxon>Solirubrobacter</taxon>
    </lineage>
</organism>
<proteinExistence type="predicted"/>
<comment type="caution">
    <text evidence="3">The sequence shown here is derived from an EMBL/GenBank/DDBJ whole genome shotgun (WGS) entry which is preliminary data.</text>
</comment>
<feature type="chain" id="PRO_5040894268" description="Exo-alpha-sialidase" evidence="2">
    <location>
        <begin position="21"/>
        <end position="541"/>
    </location>
</feature>
<evidence type="ECO:0000313" key="3">
    <source>
        <dbReference type="EMBL" id="MDA0182364.1"/>
    </source>
</evidence>
<dbReference type="RefSeq" id="WP_270026730.1">
    <property type="nucleotide sequence ID" value="NZ_JAPDDP010000034.1"/>
</dbReference>
<evidence type="ECO:0000256" key="1">
    <source>
        <dbReference type="SAM" id="MobiDB-lite"/>
    </source>
</evidence>
<evidence type="ECO:0008006" key="5">
    <source>
        <dbReference type="Google" id="ProtNLM"/>
    </source>
</evidence>
<name>A0A9X3NC51_9ACTN</name>
<keyword evidence="2" id="KW-0732">Signal</keyword>
<evidence type="ECO:0000313" key="4">
    <source>
        <dbReference type="Proteomes" id="UP001147653"/>
    </source>
</evidence>
<feature type="region of interest" description="Disordered" evidence="1">
    <location>
        <begin position="459"/>
        <end position="478"/>
    </location>
</feature>
<reference evidence="3" key="1">
    <citation type="submission" date="2022-10" db="EMBL/GenBank/DDBJ databases">
        <title>The WGS of Solirubrobacter phytolaccae KCTC 29190.</title>
        <authorList>
            <person name="Jiang Z."/>
        </authorList>
    </citation>
    <scope>NUCLEOTIDE SEQUENCE</scope>
    <source>
        <strain evidence="3">KCTC 29190</strain>
    </source>
</reference>
<dbReference type="SUPFAM" id="SSF50939">
    <property type="entry name" value="Sialidases"/>
    <property type="match status" value="1"/>
</dbReference>
<sequence>MRYVVCAALVFFALTSRAAAAPFVVGSGDQPAVAVDAAGTAYVAWNGPDAQDTPQYCRLPRGATACDVSLALPITAGTGSTTRPYVSLNGGRVSILVHRFGQATGITQYVSTDGGATFSSRVAGGNVLIYEAADGPGDSVSVVTSADGRGGLFQNLSLTGPAPAGFALLDAARLYYGSVGLDGANPVVTFSTAGELAAFRRYSGAGDLNDAASWSPPVELGFMQYPRQANGAPGLFLLAGDAAGTMVVRRWTGSTFGTPVAVGPGDASESHLSIDAGGRLHAVFPALDAAGYHARHAVSDDGVTWTTTTLASAPFVQQAGMRVAAAADHVGVAVWGASGQIEVSAIPVATPAPPPPPQPPPAIPVPEPVAGRTVVVQPSGTVRLRLAGRSRFVALTALDDVPMGATIDTKRGAVVLHARNTRTGAVETVRLSDGWFKVSQSGRVVNFTLNEPLARCPRRGGAAQQKKPKSRKLWGDGKGAFRTSGKYSAATVRGTRWLVQDTCAGTTTRVTQGAVTVTPKLRRGPAVVVRAGKQYTVRARR</sequence>
<dbReference type="AlphaFoldDB" id="A0A9X3NC51"/>
<dbReference type="InterPro" id="IPR036278">
    <property type="entry name" value="Sialidase_sf"/>
</dbReference>